<evidence type="ECO:0000256" key="1">
    <source>
        <dbReference type="SAM" id="Phobius"/>
    </source>
</evidence>
<keyword evidence="3" id="KW-1185">Reference proteome</keyword>
<dbReference type="AlphaFoldDB" id="A0A856MBT8"/>
<proteinExistence type="predicted"/>
<organism evidence="2 3">
    <name type="scientific">Paenalkalicoccus suaedae</name>
    <dbReference type="NCBI Taxonomy" id="2592382"/>
    <lineage>
        <taxon>Bacteria</taxon>
        <taxon>Bacillati</taxon>
        <taxon>Bacillota</taxon>
        <taxon>Bacilli</taxon>
        <taxon>Bacillales</taxon>
        <taxon>Bacillaceae</taxon>
        <taxon>Paenalkalicoccus</taxon>
    </lineage>
</organism>
<evidence type="ECO:0000313" key="2">
    <source>
        <dbReference type="EMBL" id="QDK92296.1"/>
    </source>
</evidence>
<dbReference type="Proteomes" id="UP000318138">
    <property type="component" value="Plasmid unnamed1"/>
</dbReference>
<dbReference type="EMBL" id="CP041370">
    <property type="protein sequence ID" value="QDK92296.1"/>
    <property type="molecule type" value="Genomic_DNA"/>
</dbReference>
<keyword evidence="1" id="KW-0472">Membrane</keyword>
<evidence type="ECO:0000313" key="3">
    <source>
        <dbReference type="Proteomes" id="UP000318138"/>
    </source>
</evidence>
<dbReference type="KEGG" id="psua:FLK61_00325"/>
<accession>A0A856MBT8</accession>
<keyword evidence="1" id="KW-0812">Transmembrane</keyword>
<dbReference type="GeneID" id="39574303"/>
<protein>
    <submittedName>
        <fullName evidence="2">Uncharacterized protein</fullName>
    </submittedName>
</protein>
<keyword evidence="2" id="KW-0614">Plasmid</keyword>
<keyword evidence="1" id="KW-1133">Transmembrane helix</keyword>
<reference evidence="2 3" key="1">
    <citation type="submission" date="2019-07" db="EMBL/GenBank/DDBJ databases">
        <title>Bacillus alkalisoli sp. nov. isolated from saline soil.</title>
        <authorList>
            <person name="Sun J.-Q."/>
            <person name="Xu L."/>
        </authorList>
    </citation>
    <scope>NUCLEOTIDE SEQUENCE [LARGE SCALE GENOMIC DNA]</scope>
    <source>
        <strain evidence="2 3">M4U3P1</strain>
        <plasmid evidence="2 3">unnamed1</plasmid>
    </source>
</reference>
<geneLocation type="plasmid" evidence="2 3">
    <name>unnamed1</name>
</geneLocation>
<gene>
    <name evidence="2" type="ORF">FLK61_00325</name>
</gene>
<name>A0A856MBT8_9BACI</name>
<dbReference type="RefSeq" id="WP_013603271.1">
    <property type="nucleotide sequence ID" value="NZ_CP041370.1"/>
</dbReference>
<feature type="transmembrane region" description="Helical" evidence="1">
    <location>
        <begin position="76"/>
        <end position="95"/>
    </location>
</feature>
<sequence>MNMNAAQAIQRKIKKEHVTPTKESLLKSIRESKYTTISKLLKYGDSNKVMTHIAELESQGEIIVFDDKIIAVSPRISLSLIGLLFFGTVIFGNLIA</sequence>